<evidence type="ECO:0000256" key="1">
    <source>
        <dbReference type="SAM" id="MobiDB-lite"/>
    </source>
</evidence>
<dbReference type="SUPFAM" id="SSF101908">
    <property type="entry name" value="Putative isomerase YbhE"/>
    <property type="match status" value="1"/>
</dbReference>
<sequence>MKKRVLLKSLSLLLSSVLMTGVLTLKPKAAVLTDFSKDEIISAPIQSIQTLDAVYGVENGVNVAYTTVTGSASSKIPAMFNVVDLDNEKLLKTFELQDASSAWTHVITKDGSVYIGTTGAKAKLFKYSPSENKVEDLGVPLEGDSTFYSLSTDGELVFGGGYSTGAIFSYDPANTKFRNYGKIDDGTVPGDDGKSENYIKSMVYHKGSIYAGTGTNNGRVWKINPATGEKVQLQIPKGLPENKGSEDKMGMVYHINVVRNYLFAFFNGPRTVMIYDLDKEQWLNTVIPEVRGMIGVSDEVNGHVYFSSRDTNMYRFNLDTLTLDPNPVRSFNTNLRNTAVIDLKDSEFGKNTMVSVNFNGSFYLFDFDNNKWGLTKSVVSSQPNNIQSIEKSADGNIYISGYMGSIGVKYNPLTGESTNFTLGQIEGMGSLGNKLYLGEYPTAQIFELDTTQTAPKPVKIGQIGEGQDRPFKITSGDGKVFIGTIPGYAELGGALTIYNPENKSFKTIRNIVPNQSIVGLAYKDGLIYGSTSIAGGLGIDPSEKRAKLFVYDVDNDKVLKIQDLEVAENETLPMISGLEFGQDGLLWGTANGWVFALDKETLKVVKKKQLYPEITNYGRWRPTYIKFDNKGLMYTNPGEKLTAVDINSLDSKFIANTGIFTLDNEDNLYYAKGVYFHKVTPKALEFDVSKEFTPITLNLEDKELNLYDEFKKQIGLSINEEDVYFEVVGSAVNLKDNILSAVSEGEATITPYLSVNGEYKKLNEIKVTVKEAPKDPDTPKEEPKTPEDNNTGKDDKGGNTSTETTNNNEKLAKTGFSNNSIILITLGVILISLGCFIALRKKYKTI</sequence>
<dbReference type="RefSeq" id="WP_073012144.1">
    <property type="nucleotide sequence ID" value="NZ_FQZO01000011.1"/>
</dbReference>
<keyword evidence="3" id="KW-0732">Signal</keyword>
<feature type="compositionally biased region" description="Basic and acidic residues" evidence="1">
    <location>
        <begin position="770"/>
        <end position="797"/>
    </location>
</feature>
<evidence type="ECO:0000256" key="3">
    <source>
        <dbReference type="SAM" id="SignalP"/>
    </source>
</evidence>
<dbReference type="AlphaFoldDB" id="A0A1M6NJM7"/>
<accession>A0A1M6NJM7</accession>
<dbReference type="Gene3D" id="2.130.10.10">
    <property type="entry name" value="YVTN repeat-like/Quinoprotein amine dehydrogenase"/>
    <property type="match status" value="2"/>
</dbReference>
<feature type="compositionally biased region" description="Low complexity" evidence="1">
    <location>
        <begin position="799"/>
        <end position="809"/>
    </location>
</feature>
<feature type="transmembrane region" description="Helical" evidence="2">
    <location>
        <begin position="820"/>
        <end position="839"/>
    </location>
</feature>
<name>A0A1M6NJM7_9CLOT</name>
<keyword evidence="5" id="KW-1185">Reference proteome</keyword>
<dbReference type="InterPro" id="IPR051344">
    <property type="entry name" value="Vgb"/>
</dbReference>
<feature type="chain" id="PRO_5038463889" evidence="3">
    <location>
        <begin position="21"/>
        <end position="846"/>
    </location>
</feature>
<reference evidence="4 5" key="1">
    <citation type="submission" date="2016-11" db="EMBL/GenBank/DDBJ databases">
        <authorList>
            <person name="Jaros S."/>
            <person name="Januszkiewicz K."/>
            <person name="Wedrychowicz H."/>
        </authorList>
    </citation>
    <scope>NUCLEOTIDE SEQUENCE [LARGE SCALE GENOMIC DNA]</scope>
    <source>
        <strain evidence="4 5">DSM 21864</strain>
    </source>
</reference>
<protein>
    <submittedName>
        <fullName evidence="4">LPXTG-motif cell wall anchor domain-containing protein</fullName>
    </submittedName>
</protein>
<evidence type="ECO:0000256" key="2">
    <source>
        <dbReference type="SAM" id="Phobius"/>
    </source>
</evidence>
<organism evidence="4 5">
    <name type="scientific">Clostridium amylolyticum</name>
    <dbReference type="NCBI Taxonomy" id="1121298"/>
    <lineage>
        <taxon>Bacteria</taxon>
        <taxon>Bacillati</taxon>
        <taxon>Bacillota</taxon>
        <taxon>Clostridia</taxon>
        <taxon>Eubacteriales</taxon>
        <taxon>Clostridiaceae</taxon>
        <taxon>Clostridium</taxon>
    </lineage>
</organism>
<proteinExistence type="predicted"/>
<dbReference type="Proteomes" id="UP000184080">
    <property type="component" value="Unassembled WGS sequence"/>
</dbReference>
<feature type="region of interest" description="Disordered" evidence="1">
    <location>
        <begin position="770"/>
        <end position="811"/>
    </location>
</feature>
<dbReference type="OrthoDB" id="1938523at2"/>
<keyword evidence="2" id="KW-0812">Transmembrane</keyword>
<evidence type="ECO:0000313" key="4">
    <source>
        <dbReference type="EMBL" id="SHJ95951.1"/>
    </source>
</evidence>
<feature type="signal peptide" evidence="3">
    <location>
        <begin position="1"/>
        <end position="20"/>
    </location>
</feature>
<dbReference type="NCBIfam" id="TIGR01167">
    <property type="entry name" value="LPXTG_anchor"/>
    <property type="match status" value="1"/>
</dbReference>
<keyword evidence="2" id="KW-1133">Transmembrane helix</keyword>
<dbReference type="SUPFAM" id="SSF69322">
    <property type="entry name" value="Tricorn protease domain 2"/>
    <property type="match status" value="1"/>
</dbReference>
<gene>
    <name evidence="4" type="ORF">SAMN05444401_0240</name>
</gene>
<dbReference type="PANTHER" id="PTHR40274:SF3">
    <property type="entry name" value="VIRGINIAMYCIN B LYASE"/>
    <property type="match status" value="1"/>
</dbReference>
<dbReference type="EMBL" id="FQZO01000011">
    <property type="protein sequence ID" value="SHJ95951.1"/>
    <property type="molecule type" value="Genomic_DNA"/>
</dbReference>
<dbReference type="InterPro" id="IPR015943">
    <property type="entry name" value="WD40/YVTN_repeat-like_dom_sf"/>
</dbReference>
<dbReference type="STRING" id="1121298.SAMN05444401_0240"/>
<evidence type="ECO:0000313" key="5">
    <source>
        <dbReference type="Proteomes" id="UP000184080"/>
    </source>
</evidence>
<keyword evidence="2" id="KW-0472">Membrane</keyword>
<dbReference type="PANTHER" id="PTHR40274">
    <property type="entry name" value="VIRGINIAMYCIN B LYASE"/>
    <property type="match status" value="1"/>
</dbReference>